<protein>
    <recommendedName>
        <fullName evidence="1">DUF4371 domain-containing protein</fullName>
    </recommendedName>
</protein>
<dbReference type="PANTHER" id="PTHR37162:SF1">
    <property type="entry name" value="BED-TYPE DOMAIN-CONTAINING PROTEIN"/>
    <property type="match status" value="1"/>
</dbReference>
<dbReference type="InterPro" id="IPR012337">
    <property type="entry name" value="RNaseH-like_sf"/>
</dbReference>
<dbReference type="AlphaFoldDB" id="A0A433UDD2"/>
<evidence type="ECO:0000259" key="1">
    <source>
        <dbReference type="Pfam" id="PF14291"/>
    </source>
</evidence>
<feature type="domain" description="DUF4371" evidence="1">
    <location>
        <begin position="14"/>
        <end position="114"/>
    </location>
</feature>
<proteinExistence type="predicted"/>
<reference evidence="2 3" key="1">
    <citation type="submission" date="2019-01" db="EMBL/GenBank/DDBJ databases">
        <title>A draft genome assembly of the solar-powered sea slug Elysia chlorotica.</title>
        <authorList>
            <person name="Cai H."/>
            <person name="Li Q."/>
            <person name="Fang X."/>
            <person name="Li J."/>
            <person name="Curtis N.E."/>
            <person name="Altenburger A."/>
            <person name="Shibata T."/>
            <person name="Feng M."/>
            <person name="Maeda T."/>
            <person name="Schwartz J.A."/>
            <person name="Shigenobu S."/>
            <person name="Lundholm N."/>
            <person name="Nishiyama T."/>
            <person name="Yang H."/>
            <person name="Hasebe M."/>
            <person name="Li S."/>
            <person name="Pierce S.K."/>
            <person name="Wang J."/>
        </authorList>
    </citation>
    <scope>NUCLEOTIDE SEQUENCE [LARGE SCALE GENOMIC DNA]</scope>
    <source>
        <strain evidence="2">EC2010</strain>
        <tissue evidence="2">Whole organism of an adult</tissue>
    </source>
</reference>
<keyword evidence="3" id="KW-1185">Reference proteome</keyword>
<dbReference type="Proteomes" id="UP000271974">
    <property type="component" value="Unassembled WGS sequence"/>
</dbReference>
<sequence>MKLHRTKCAALIRKAVAPSLKEELREDFSGQKFSVLIDESTDISLQKLMCVVVVYVGKNGKVKFAYLGLIPVVAADAATLFAALEEELRSYGQTLENCVGFSSDGASVMVGNNNSVWTRIKEKSPQCVQLKCICHSLALSIQHAFCKLPSNVAFLIKEIPGWFSNSPLRRDNFCTLFNVMNSDSGLESGESHPTPFTKTSATRWLVRGKVLYNILTNWHELMAYFSVVEASTKGQPDVKFKARLLKEMLQDKANLLYLHFATPLVQEFERVNALFQSTHQDPHNLCQELDMLHRSLVGRLHDSNGVKKAMDDVDFGCKFLEQCEQHSAEAIDDAAGSTKISHIKQRCYEMLEEAIVQVKKRLPYSMDMFRNLSLLHPKKVLTQMDRPAFKDLPFQHFLNDQKSAAEEQYRRLIFVDWAKEKPFAETGLPNDSVAFWEGVRQHNGFQTIADYALTCLLVPTSNAVIERIFSIVTATKTKPRNKLGVTSLDSLVRIKAHLQLASKCCRDFVVTPAMIALHSSWNLYGAPLRSKPIATSLPPTCEPTHGEQEQEKEADEAVLQYLL</sequence>
<dbReference type="PANTHER" id="PTHR37162">
    <property type="entry name" value="HAT FAMILY DIMERISATION DOMAINCONTAINING PROTEIN-RELATED"/>
    <property type="match status" value="1"/>
</dbReference>
<evidence type="ECO:0000313" key="3">
    <source>
        <dbReference type="Proteomes" id="UP000271974"/>
    </source>
</evidence>
<organism evidence="2 3">
    <name type="scientific">Elysia chlorotica</name>
    <name type="common">Eastern emerald elysia</name>
    <name type="synonym">Sea slug</name>
    <dbReference type="NCBI Taxonomy" id="188477"/>
    <lineage>
        <taxon>Eukaryota</taxon>
        <taxon>Metazoa</taxon>
        <taxon>Spiralia</taxon>
        <taxon>Lophotrochozoa</taxon>
        <taxon>Mollusca</taxon>
        <taxon>Gastropoda</taxon>
        <taxon>Heterobranchia</taxon>
        <taxon>Euthyneura</taxon>
        <taxon>Panpulmonata</taxon>
        <taxon>Sacoglossa</taxon>
        <taxon>Placobranchoidea</taxon>
        <taxon>Plakobranchidae</taxon>
        <taxon>Elysia</taxon>
    </lineage>
</organism>
<evidence type="ECO:0000313" key="2">
    <source>
        <dbReference type="EMBL" id="RUS91788.1"/>
    </source>
</evidence>
<comment type="caution">
    <text evidence="2">The sequence shown here is derived from an EMBL/GenBank/DDBJ whole genome shotgun (WGS) entry which is preliminary data.</text>
</comment>
<gene>
    <name evidence="2" type="ORF">EGW08_000496</name>
</gene>
<dbReference type="OrthoDB" id="10000786at2759"/>
<dbReference type="EMBL" id="RQTK01000006">
    <property type="protein sequence ID" value="RUS91788.1"/>
    <property type="molecule type" value="Genomic_DNA"/>
</dbReference>
<dbReference type="Pfam" id="PF14291">
    <property type="entry name" value="DUF4371"/>
    <property type="match status" value="1"/>
</dbReference>
<dbReference type="SUPFAM" id="SSF53098">
    <property type="entry name" value="Ribonuclease H-like"/>
    <property type="match status" value="1"/>
</dbReference>
<name>A0A433UDD2_ELYCH</name>
<dbReference type="InterPro" id="IPR025398">
    <property type="entry name" value="DUF4371"/>
</dbReference>
<accession>A0A433UDD2</accession>